<dbReference type="Proteomes" id="UP000616114">
    <property type="component" value="Unassembled WGS sequence"/>
</dbReference>
<dbReference type="AlphaFoldDB" id="A0A8J2TWB6"/>
<reference evidence="2" key="1">
    <citation type="journal article" date="2014" name="Int. J. Syst. Evol. Microbiol.">
        <title>Complete genome sequence of Corynebacterium casei LMG S-19264T (=DSM 44701T), isolated from a smear-ripened cheese.</title>
        <authorList>
            <consortium name="US DOE Joint Genome Institute (JGI-PGF)"/>
            <person name="Walter F."/>
            <person name="Albersmeier A."/>
            <person name="Kalinowski J."/>
            <person name="Ruckert C."/>
        </authorList>
    </citation>
    <scope>NUCLEOTIDE SEQUENCE</scope>
    <source>
        <strain evidence="2">CGMCC 1.12785</strain>
    </source>
</reference>
<sequence>MGQQDRLVWNRDRAAPGSHGDAGIIDGSDLAQCIGGAVLTLVPDDDSNAD</sequence>
<evidence type="ECO:0000313" key="2">
    <source>
        <dbReference type="EMBL" id="GGA07275.1"/>
    </source>
</evidence>
<comment type="caution">
    <text evidence="2">The sequence shown here is derived from an EMBL/GenBank/DDBJ whole genome shotgun (WGS) entry which is preliminary data.</text>
</comment>
<reference evidence="2" key="2">
    <citation type="submission" date="2020-09" db="EMBL/GenBank/DDBJ databases">
        <authorList>
            <person name="Sun Q."/>
            <person name="Zhou Y."/>
        </authorList>
    </citation>
    <scope>NUCLEOTIDE SEQUENCE</scope>
    <source>
        <strain evidence="2">CGMCC 1.12785</strain>
    </source>
</reference>
<accession>A0A8J2TWB6</accession>
<evidence type="ECO:0000313" key="3">
    <source>
        <dbReference type="Proteomes" id="UP000616114"/>
    </source>
</evidence>
<feature type="region of interest" description="Disordered" evidence="1">
    <location>
        <begin position="1"/>
        <end position="21"/>
    </location>
</feature>
<keyword evidence="3" id="KW-1185">Reference proteome</keyword>
<organism evidence="2 3">
    <name type="scientific">Sediminivirga luteola</name>
    <dbReference type="NCBI Taxonomy" id="1774748"/>
    <lineage>
        <taxon>Bacteria</taxon>
        <taxon>Bacillati</taxon>
        <taxon>Actinomycetota</taxon>
        <taxon>Actinomycetes</taxon>
        <taxon>Micrococcales</taxon>
        <taxon>Brevibacteriaceae</taxon>
        <taxon>Sediminivirga</taxon>
    </lineage>
</organism>
<proteinExistence type="predicted"/>
<evidence type="ECO:0000256" key="1">
    <source>
        <dbReference type="SAM" id="MobiDB-lite"/>
    </source>
</evidence>
<protein>
    <submittedName>
        <fullName evidence="2">Uncharacterized protein</fullName>
    </submittedName>
</protein>
<gene>
    <name evidence="2" type="ORF">GCM10011333_07380</name>
</gene>
<dbReference type="EMBL" id="BMFY01000003">
    <property type="protein sequence ID" value="GGA07275.1"/>
    <property type="molecule type" value="Genomic_DNA"/>
</dbReference>
<name>A0A8J2TWB6_9MICO</name>